<proteinExistence type="predicted"/>
<protein>
    <submittedName>
        <fullName evidence="2">Helix-turn-helix protein</fullName>
    </submittedName>
</protein>
<feature type="domain" description="HTH cro/C1-type" evidence="1">
    <location>
        <begin position="13"/>
        <end position="66"/>
    </location>
</feature>
<reference evidence="2 3" key="1">
    <citation type="submission" date="2018-03" db="EMBL/GenBank/DDBJ databases">
        <title>Genomic Encyclopedia of Archaeal and Bacterial Type Strains, Phase II (KMG-II): from individual species to whole genera.</title>
        <authorList>
            <person name="Goeker M."/>
        </authorList>
    </citation>
    <scope>NUCLEOTIDE SEQUENCE [LARGE SCALE GENOMIC DNA]</scope>
    <source>
        <strain evidence="2 3">DSM 44720</strain>
    </source>
</reference>
<dbReference type="Pfam" id="PF01381">
    <property type="entry name" value="HTH_3"/>
    <property type="match status" value="1"/>
</dbReference>
<accession>A0A2T0TCD5</accession>
<dbReference type="GO" id="GO:0003677">
    <property type="term" value="F:DNA binding"/>
    <property type="evidence" value="ECO:0007669"/>
    <property type="project" value="InterPro"/>
</dbReference>
<evidence type="ECO:0000259" key="1">
    <source>
        <dbReference type="PROSITE" id="PS50943"/>
    </source>
</evidence>
<evidence type="ECO:0000313" key="3">
    <source>
        <dbReference type="Proteomes" id="UP000239494"/>
    </source>
</evidence>
<keyword evidence="3" id="KW-1185">Reference proteome</keyword>
<name>A0A2T0TCD5_9PSEU</name>
<dbReference type="CDD" id="cd00093">
    <property type="entry name" value="HTH_XRE"/>
    <property type="match status" value="1"/>
</dbReference>
<evidence type="ECO:0000313" key="2">
    <source>
        <dbReference type="EMBL" id="PRY43319.1"/>
    </source>
</evidence>
<dbReference type="InterPro" id="IPR001387">
    <property type="entry name" value="Cro/C1-type_HTH"/>
</dbReference>
<dbReference type="Gene3D" id="1.10.260.40">
    <property type="entry name" value="lambda repressor-like DNA-binding domains"/>
    <property type="match status" value="1"/>
</dbReference>
<comment type="caution">
    <text evidence="2">The sequence shown here is derived from an EMBL/GenBank/DDBJ whole genome shotgun (WGS) entry which is preliminary data.</text>
</comment>
<dbReference type="Proteomes" id="UP000239494">
    <property type="component" value="Unassembled WGS sequence"/>
</dbReference>
<dbReference type="OrthoDB" id="3700067at2"/>
<organism evidence="2 3">
    <name type="scientific">Umezawaea tangerina</name>
    <dbReference type="NCBI Taxonomy" id="84725"/>
    <lineage>
        <taxon>Bacteria</taxon>
        <taxon>Bacillati</taxon>
        <taxon>Actinomycetota</taxon>
        <taxon>Actinomycetes</taxon>
        <taxon>Pseudonocardiales</taxon>
        <taxon>Pseudonocardiaceae</taxon>
        <taxon>Umezawaea</taxon>
    </lineage>
</organism>
<dbReference type="EMBL" id="PVTF01000003">
    <property type="protein sequence ID" value="PRY43319.1"/>
    <property type="molecule type" value="Genomic_DNA"/>
</dbReference>
<dbReference type="SUPFAM" id="SSF47413">
    <property type="entry name" value="lambda repressor-like DNA-binding domains"/>
    <property type="match status" value="1"/>
</dbReference>
<dbReference type="InterPro" id="IPR010982">
    <property type="entry name" value="Lambda_DNA-bd_dom_sf"/>
</dbReference>
<sequence length="105" mass="11358">MSATPVSGWWPFVRDQLDQKNWNGADFQRASGISRSRLVSWEDGAAPTLDLIRTTADAFEVPVVTAYVAAGLLTAADLEVPAPLPVDLTAVGHGALLRELERRLT</sequence>
<dbReference type="PROSITE" id="PS50943">
    <property type="entry name" value="HTH_CROC1"/>
    <property type="match status" value="1"/>
</dbReference>
<dbReference type="AlphaFoldDB" id="A0A2T0TCD5"/>
<gene>
    <name evidence="2" type="ORF">CLV43_10359</name>
</gene>
<dbReference type="RefSeq" id="WP_106186921.1">
    <property type="nucleotide sequence ID" value="NZ_PVTF01000003.1"/>
</dbReference>